<evidence type="ECO:0000256" key="2">
    <source>
        <dbReference type="ARBA" id="ARBA00011402"/>
    </source>
</evidence>
<comment type="subunit">
    <text evidence="2">Forms a homooligomeric, either hexameric or heptameric, ring-like structure which stacks co-axially with the proteasomal alpha-rings.</text>
</comment>
<name>A0ABV5KFJ9_9ACTN</name>
<evidence type="ECO:0000313" key="6">
    <source>
        <dbReference type="EMBL" id="MFB9315509.1"/>
    </source>
</evidence>
<feature type="compositionally biased region" description="Polar residues" evidence="5">
    <location>
        <begin position="1"/>
        <end position="15"/>
    </location>
</feature>
<comment type="caution">
    <text evidence="6">The sequence shown here is derived from an EMBL/GenBank/DDBJ whole genome shotgun (WGS) entry which is preliminary data.</text>
</comment>
<protein>
    <recommendedName>
        <fullName evidence="3">Bacterial proteasome activator</fullName>
    </recommendedName>
</protein>
<gene>
    <name evidence="6" type="ORF">ACFFRI_20860</name>
</gene>
<dbReference type="InterPro" id="IPR019695">
    <property type="entry name" value="Proteasome_act"/>
</dbReference>
<feature type="region of interest" description="Disordered" evidence="5">
    <location>
        <begin position="31"/>
        <end position="50"/>
    </location>
</feature>
<sequence>MSEQQPDPQPEATSEQDQHVVIIGPDGKAIGAVPASALSGGDDDAEDDGERNLTDLVEQPAKVMRIGSMIRQLLEEVKAAPLDEASRARLKEIHASSIKELEQGLAPELVEELQRLSLPFAEGTVPSEGELRIAQAQLVGWLEGLFHGIQTAIYAQQMAARAQFEQIRRALPPGMGLPGQPEQGAPGQPGAAPQPGDSPSSGGMYL</sequence>
<keyword evidence="7" id="KW-1185">Reference proteome</keyword>
<comment type="similarity">
    <text evidence="1">Belongs to the Bpa family.</text>
</comment>
<evidence type="ECO:0000313" key="7">
    <source>
        <dbReference type="Proteomes" id="UP001589750"/>
    </source>
</evidence>
<evidence type="ECO:0000256" key="5">
    <source>
        <dbReference type="SAM" id="MobiDB-lite"/>
    </source>
</evidence>
<evidence type="ECO:0000256" key="3">
    <source>
        <dbReference type="ARBA" id="ARBA00014831"/>
    </source>
</evidence>
<dbReference type="Pfam" id="PF10759">
    <property type="entry name" value="BPA"/>
    <property type="match status" value="1"/>
</dbReference>
<reference evidence="6 7" key="1">
    <citation type="submission" date="2024-09" db="EMBL/GenBank/DDBJ databases">
        <authorList>
            <person name="Sun Q."/>
            <person name="Mori K."/>
        </authorList>
    </citation>
    <scope>NUCLEOTIDE SEQUENCE [LARGE SCALE GENOMIC DNA]</scope>
    <source>
        <strain evidence="6 7">JCM 9626</strain>
    </source>
</reference>
<accession>A0ABV5KFJ9</accession>
<dbReference type="GO" id="GO:0000502">
    <property type="term" value="C:proteasome complex"/>
    <property type="evidence" value="ECO:0007669"/>
    <property type="project" value="UniProtKB-KW"/>
</dbReference>
<evidence type="ECO:0000256" key="4">
    <source>
        <dbReference type="ARBA" id="ARBA00022942"/>
    </source>
</evidence>
<feature type="compositionally biased region" description="Low complexity" evidence="5">
    <location>
        <begin position="178"/>
        <end position="206"/>
    </location>
</feature>
<proteinExistence type="inferred from homology"/>
<keyword evidence="4 6" id="KW-0647">Proteasome</keyword>
<evidence type="ECO:0000256" key="1">
    <source>
        <dbReference type="ARBA" id="ARBA00006639"/>
    </source>
</evidence>
<dbReference type="EMBL" id="JBHMDG010000034">
    <property type="protein sequence ID" value="MFB9315509.1"/>
    <property type="molecule type" value="Genomic_DNA"/>
</dbReference>
<dbReference type="Proteomes" id="UP001589750">
    <property type="component" value="Unassembled WGS sequence"/>
</dbReference>
<feature type="region of interest" description="Disordered" evidence="5">
    <location>
        <begin position="171"/>
        <end position="206"/>
    </location>
</feature>
<dbReference type="RefSeq" id="WP_140009178.1">
    <property type="nucleotide sequence ID" value="NZ_JBHMDG010000034.1"/>
</dbReference>
<organism evidence="6 7">
    <name type="scientific">Nocardioides plantarum</name>
    <dbReference type="NCBI Taxonomy" id="29299"/>
    <lineage>
        <taxon>Bacteria</taxon>
        <taxon>Bacillati</taxon>
        <taxon>Actinomycetota</taxon>
        <taxon>Actinomycetes</taxon>
        <taxon>Propionibacteriales</taxon>
        <taxon>Nocardioidaceae</taxon>
        <taxon>Nocardioides</taxon>
    </lineage>
</organism>
<feature type="region of interest" description="Disordered" evidence="5">
    <location>
        <begin position="1"/>
        <end position="26"/>
    </location>
</feature>